<dbReference type="Proteomes" id="UP001344447">
    <property type="component" value="Unassembled WGS sequence"/>
</dbReference>
<accession>A0AAN7YN74</accession>
<evidence type="ECO:0000256" key="1">
    <source>
        <dbReference type="SAM" id="MobiDB-lite"/>
    </source>
</evidence>
<evidence type="ECO:0000313" key="5">
    <source>
        <dbReference type="Proteomes" id="UP001344447"/>
    </source>
</evidence>
<evidence type="ECO:0000313" key="4">
    <source>
        <dbReference type="EMBL" id="KAK5575401.1"/>
    </source>
</evidence>
<evidence type="ECO:0000259" key="3">
    <source>
        <dbReference type="Pfam" id="PF00188"/>
    </source>
</evidence>
<dbReference type="SUPFAM" id="SSF55797">
    <property type="entry name" value="PR-1-like"/>
    <property type="match status" value="1"/>
</dbReference>
<dbReference type="Pfam" id="PF00188">
    <property type="entry name" value="CAP"/>
    <property type="match status" value="1"/>
</dbReference>
<dbReference type="PANTHER" id="PTHR31157">
    <property type="entry name" value="SCP DOMAIN-CONTAINING PROTEIN"/>
    <property type="match status" value="1"/>
</dbReference>
<evidence type="ECO:0000256" key="2">
    <source>
        <dbReference type="SAM" id="SignalP"/>
    </source>
</evidence>
<gene>
    <name evidence="4" type="ORF">RB653_010661</name>
</gene>
<reference evidence="4 5" key="1">
    <citation type="submission" date="2023-11" db="EMBL/GenBank/DDBJ databases">
        <title>Dfirmibasis_genome.</title>
        <authorList>
            <person name="Edelbroek B."/>
            <person name="Kjellin J."/>
            <person name="Jerlstrom-Hultqvist J."/>
            <person name="Soderbom F."/>
        </authorList>
    </citation>
    <scope>NUCLEOTIDE SEQUENCE [LARGE SCALE GENOMIC DNA]</scope>
    <source>
        <strain evidence="4 5">TNS-C-14</strain>
    </source>
</reference>
<comment type="caution">
    <text evidence="4">The sequence shown here is derived from an EMBL/GenBank/DDBJ whole genome shotgun (WGS) entry which is preliminary data.</text>
</comment>
<dbReference type="AlphaFoldDB" id="A0AAN7YN74"/>
<dbReference type="Gene3D" id="3.40.33.10">
    <property type="entry name" value="CAP"/>
    <property type="match status" value="1"/>
</dbReference>
<dbReference type="CDD" id="cd05379">
    <property type="entry name" value="CAP_bacterial"/>
    <property type="match status" value="1"/>
</dbReference>
<feature type="signal peptide" evidence="2">
    <location>
        <begin position="1"/>
        <end position="21"/>
    </location>
</feature>
<dbReference type="EMBL" id="JAVFKY010000006">
    <property type="protein sequence ID" value="KAK5575401.1"/>
    <property type="molecule type" value="Genomic_DNA"/>
</dbReference>
<feature type="domain" description="SCP" evidence="3">
    <location>
        <begin position="40"/>
        <end position="193"/>
    </location>
</feature>
<dbReference type="PANTHER" id="PTHR31157:SF1">
    <property type="entry name" value="SCP DOMAIN-CONTAINING PROTEIN"/>
    <property type="match status" value="1"/>
</dbReference>
<dbReference type="InterPro" id="IPR035940">
    <property type="entry name" value="CAP_sf"/>
</dbReference>
<proteinExistence type="predicted"/>
<name>A0AAN7YN74_9MYCE</name>
<feature type="region of interest" description="Disordered" evidence="1">
    <location>
        <begin position="327"/>
        <end position="347"/>
    </location>
</feature>
<sequence>MKLLLVVILIVFILKASNVNAYGESDSQGNPCSLERESHNLINLVRMFPVQYKSSFMNGYSGLSSVLNSYKAVTPLYIDNVLNRMSKAHSFDMANSNCFSHNDCNGTAINQRFQKWGITNTWGENIAAGNKDGITTNNQLICDSSSGNKVCSGDNSGSDGHRKNIMSSNFQFLGVGYYSTSTSTYKNYWTQDFSGSGSILPTNPIYSGYHTFYPSTTIPKFIVMFYSKTQSLSSMSIVFVGGSTFPMTLTYGNSSYAAYTYTPTSFTVSCQQYYFQGNTTNTSTFRYPDTGYLQVSKDTTCSGWSITTSVSIIANLNLGLKTNSETKIETETETETETPKSTNPPPRKWNWFWDYKLLSNNNYQEEFQQQQEQQQQQDDDQFYNSSSNLIETSFLIFFVILILKLLI</sequence>
<feature type="chain" id="PRO_5042810370" description="SCP domain-containing protein" evidence="2">
    <location>
        <begin position="22"/>
        <end position="407"/>
    </location>
</feature>
<keyword evidence="2" id="KW-0732">Signal</keyword>
<dbReference type="InterPro" id="IPR014044">
    <property type="entry name" value="CAP_dom"/>
</dbReference>
<protein>
    <recommendedName>
        <fullName evidence="3">SCP domain-containing protein</fullName>
    </recommendedName>
</protein>
<keyword evidence="5" id="KW-1185">Reference proteome</keyword>
<organism evidence="4 5">
    <name type="scientific">Dictyostelium firmibasis</name>
    <dbReference type="NCBI Taxonomy" id="79012"/>
    <lineage>
        <taxon>Eukaryota</taxon>
        <taxon>Amoebozoa</taxon>
        <taxon>Evosea</taxon>
        <taxon>Eumycetozoa</taxon>
        <taxon>Dictyostelia</taxon>
        <taxon>Dictyosteliales</taxon>
        <taxon>Dictyosteliaceae</taxon>
        <taxon>Dictyostelium</taxon>
    </lineage>
</organism>